<reference evidence="2 3" key="1">
    <citation type="journal article" date="2018" name="Front. Plant Sci.">
        <title>Red Clover (Trifolium pratense) and Zigzag Clover (T. medium) - A Picture of Genomic Similarities and Differences.</title>
        <authorList>
            <person name="Dluhosova J."/>
            <person name="Istvanek J."/>
            <person name="Nedelnik J."/>
            <person name="Repkova J."/>
        </authorList>
    </citation>
    <scope>NUCLEOTIDE SEQUENCE [LARGE SCALE GENOMIC DNA]</scope>
    <source>
        <strain evidence="3">cv. 10/8</strain>
        <tissue evidence="2">Leaf</tissue>
    </source>
</reference>
<accession>A0A392SZ45</accession>
<dbReference type="Proteomes" id="UP000265520">
    <property type="component" value="Unassembled WGS sequence"/>
</dbReference>
<evidence type="ECO:0000256" key="1">
    <source>
        <dbReference type="SAM" id="MobiDB-lite"/>
    </source>
</evidence>
<organism evidence="2 3">
    <name type="scientific">Trifolium medium</name>
    <dbReference type="NCBI Taxonomy" id="97028"/>
    <lineage>
        <taxon>Eukaryota</taxon>
        <taxon>Viridiplantae</taxon>
        <taxon>Streptophyta</taxon>
        <taxon>Embryophyta</taxon>
        <taxon>Tracheophyta</taxon>
        <taxon>Spermatophyta</taxon>
        <taxon>Magnoliopsida</taxon>
        <taxon>eudicotyledons</taxon>
        <taxon>Gunneridae</taxon>
        <taxon>Pentapetalae</taxon>
        <taxon>rosids</taxon>
        <taxon>fabids</taxon>
        <taxon>Fabales</taxon>
        <taxon>Fabaceae</taxon>
        <taxon>Papilionoideae</taxon>
        <taxon>50 kb inversion clade</taxon>
        <taxon>NPAAA clade</taxon>
        <taxon>Hologalegina</taxon>
        <taxon>IRL clade</taxon>
        <taxon>Trifolieae</taxon>
        <taxon>Trifolium</taxon>
    </lineage>
</organism>
<feature type="compositionally biased region" description="Acidic residues" evidence="1">
    <location>
        <begin position="28"/>
        <end position="45"/>
    </location>
</feature>
<sequence length="45" mass="4519">ALELEEVAATEEAGEGPSHANSGAQVAEGDDDYVQGEDSDASPSI</sequence>
<feature type="region of interest" description="Disordered" evidence="1">
    <location>
        <begin position="1"/>
        <end position="45"/>
    </location>
</feature>
<proteinExistence type="predicted"/>
<keyword evidence="3" id="KW-1185">Reference proteome</keyword>
<protein>
    <submittedName>
        <fullName evidence="2">Uncharacterized protein</fullName>
    </submittedName>
</protein>
<feature type="non-terminal residue" evidence="2">
    <location>
        <position position="1"/>
    </location>
</feature>
<dbReference type="AlphaFoldDB" id="A0A392SZ45"/>
<comment type="caution">
    <text evidence="2">The sequence shown here is derived from an EMBL/GenBank/DDBJ whole genome shotgun (WGS) entry which is preliminary data.</text>
</comment>
<evidence type="ECO:0000313" key="3">
    <source>
        <dbReference type="Proteomes" id="UP000265520"/>
    </source>
</evidence>
<name>A0A392SZ45_9FABA</name>
<evidence type="ECO:0000313" key="2">
    <source>
        <dbReference type="EMBL" id="MCI53969.1"/>
    </source>
</evidence>
<dbReference type="EMBL" id="LXQA010472094">
    <property type="protein sequence ID" value="MCI53969.1"/>
    <property type="molecule type" value="Genomic_DNA"/>
</dbReference>
<feature type="compositionally biased region" description="Acidic residues" evidence="1">
    <location>
        <begin position="1"/>
        <end position="14"/>
    </location>
</feature>